<dbReference type="Pfam" id="PF01012">
    <property type="entry name" value="ETF"/>
    <property type="match status" value="1"/>
</dbReference>
<organism evidence="3">
    <name type="scientific">Thermococcus litoralis</name>
    <dbReference type="NCBI Taxonomy" id="2265"/>
    <lineage>
        <taxon>Archaea</taxon>
        <taxon>Methanobacteriati</taxon>
        <taxon>Methanobacteriota</taxon>
        <taxon>Thermococci</taxon>
        <taxon>Thermococcales</taxon>
        <taxon>Thermococcaceae</taxon>
        <taxon>Thermococcus</taxon>
    </lineage>
</organism>
<proteinExistence type="inferred from homology"/>
<comment type="similarity">
    <text evidence="1">Belongs to the ETF beta-subunit/FixA family.</text>
</comment>
<dbReference type="Proteomes" id="UP000886210">
    <property type="component" value="Unassembled WGS sequence"/>
</dbReference>
<dbReference type="Gene3D" id="3.40.50.620">
    <property type="entry name" value="HUPs"/>
    <property type="match status" value="1"/>
</dbReference>
<dbReference type="PANTHER" id="PTHR21294">
    <property type="entry name" value="ELECTRON TRANSFER FLAVOPROTEIN BETA-SUBUNIT"/>
    <property type="match status" value="1"/>
</dbReference>
<dbReference type="InterPro" id="IPR000049">
    <property type="entry name" value="ET-Flavoprotein_bsu_CS"/>
</dbReference>
<dbReference type="InterPro" id="IPR033948">
    <property type="entry name" value="ETF_beta_N"/>
</dbReference>
<dbReference type="PROSITE" id="PS01065">
    <property type="entry name" value="ETF_BETA"/>
    <property type="match status" value="1"/>
</dbReference>
<dbReference type="CDD" id="cd01714">
    <property type="entry name" value="ETF_beta"/>
    <property type="match status" value="1"/>
</dbReference>
<sequence length="268" mass="29518">MNLIVCVKQVIDPEMPPAMFEIDSEAKRAKSPSRTSLVINDYDEVALEAAVRVKESHGGKVTVISLGDDSAIQTIRQCLAKGADEGILIKDSLFEEEDRSITAYALAAAIKKIGDFDLIFCGRQEADWDASQVGIGIAEVLGIPAISPVRKLEIRDRTVVIERIVDEGYEVIECPLPCLVAVDTELATPRYPTTKAVLEASRKRVPTWSAGDIEFDASKIMPEGKRTRLLKLFKPEFERECELISGESPEEMGTNLVLKLREAVPGLF</sequence>
<dbReference type="EMBL" id="DQYG01000137">
    <property type="protein sequence ID" value="HDD31632.1"/>
    <property type="molecule type" value="Genomic_DNA"/>
</dbReference>
<accession>A0A7C0TZ25</accession>
<reference evidence="3" key="1">
    <citation type="journal article" date="2020" name="mSystems">
        <title>Genome- and Community-Level Interaction Insights into Carbon Utilization and Element Cycling Functions of Hydrothermarchaeota in Hydrothermal Sediment.</title>
        <authorList>
            <person name="Zhou Z."/>
            <person name="Liu Y."/>
            <person name="Xu W."/>
            <person name="Pan J."/>
            <person name="Luo Z.H."/>
            <person name="Li M."/>
        </authorList>
    </citation>
    <scope>NUCLEOTIDE SEQUENCE [LARGE SCALE GENOMIC DNA]</scope>
    <source>
        <strain evidence="3">HyVt-151</strain>
    </source>
</reference>
<dbReference type="PANTHER" id="PTHR21294:SF17">
    <property type="entry name" value="PROTEIN FIXA"/>
    <property type="match status" value="1"/>
</dbReference>
<protein>
    <submittedName>
        <fullName evidence="3">Electron transfer flavoprotein beta subunit/FixA family protein</fullName>
    </submittedName>
</protein>
<comment type="caution">
    <text evidence="3">The sequence shown here is derived from an EMBL/GenBank/DDBJ whole genome shotgun (WGS) entry which is preliminary data.</text>
</comment>
<dbReference type="SMART" id="SM00893">
    <property type="entry name" value="ETF"/>
    <property type="match status" value="1"/>
</dbReference>
<dbReference type="AlphaFoldDB" id="A0A7C0TZ25"/>
<dbReference type="SUPFAM" id="SSF52402">
    <property type="entry name" value="Adenine nucleotide alpha hydrolases-like"/>
    <property type="match status" value="1"/>
</dbReference>
<evidence type="ECO:0000313" key="3">
    <source>
        <dbReference type="EMBL" id="HDD31632.1"/>
    </source>
</evidence>
<gene>
    <name evidence="3" type="ORF">ENF72_03275</name>
</gene>
<dbReference type="GO" id="GO:0009055">
    <property type="term" value="F:electron transfer activity"/>
    <property type="evidence" value="ECO:0007669"/>
    <property type="project" value="InterPro"/>
</dbReference>
<evidence type="ECO:0000259" key="2">
    <source>
        <dbReference type="SMART" id="SM00893"/>
    </source>
</evidence>
<feature type="domain" description="Electron transfer flavoprotein alpha/beta-subunit N-terminal" evidence="2">
    <location>
        <begin position="29"/>
        <end position="217"/>
    </location>
</feature>
<evidence type="ECO:0000256" key="1">
    <source>
        <dbReference type="ARBA" id="ARBA00007557"/>
    </source>
</evidence>
<dbReference type="InterPro" id="IPR014729">
    <property type="entry name" value="Rossmann-like_a/b/a_fold"/>
</dbReference>
<dbReference type="InterPro" id="IPR014730">
    <property type="entry name" value="ETF_a/b_N"/>
</dbReference>
<dbReference type="PIRSF" id="PIRSF000090">
    <property type="entry name" value="Beta-ETF"/>
    <property type="match status" value="1"/>
</dbReference>
<dbReference type="InterPro" id="IPR012255">
    <property type="entry name" value="ETF_b"/>
</dbReference>
<name>A0A7C0TZ25_THELI</name>